<proteinExistence type="predicted"/>
<dbReference type="NCBIfam" id="TIGR03891">
    <property type="entry name" value="thiopep_ocin"/>
    <property type="match status" value="1"/>
</dbReference>
<dbReference type="InterPro" id="IPR023809">
    <property type="entry name" value="Thiopep_bacteriocin_synth_dom"/>
</dbReference>
<organism evidence="2 3">
    <name type="scientific">Streptomyces iconiensis</name>
    <dbReference type="NCBI Taxonomy" id="1384038"/>
    <lineage>
        <taxon>Bacteria</taxon>
        <taxon>Bacillati</taxon>
        <taxon>Actinomycetota</taxon>
        <taxon>Actinomycetes</taxon>
        <taxon>Kitasatosporales</taxon>
        <taxon>Streptomycetaceae</taxon>
        <taxon>Streptomyces</taxon>
    </lineage>
</organism>
<dbReference type="Proteomes" id="UP001214441">
    <property type="component" value="Unassembled WGS sequence"/>
</dbReference>
<accession>A0ABT6ZPF9</accession>
<comment type="caution">
    <text evidence="2">The sequence shown here is derived from an EMBL/GenBank/DDBJ whole genome shotgun (WGS) entry which is preliminary data.</text>
</comment>
<keyword evidence="3" id="KW-1185">Reference proteome</keyword>
<name>A0ABT6ZPF9_9ACTN</name>
<sequence>MAAAEAADAEDPAYREIRETFLTAGLAALNTRSRAGSSWTQHNVPARRGALPELYAHLSATVGRARRTGRVDGFFFMHKEPGLRVRLQTRCGAAEQLCASLPGRLMYGPPVRVPYEPETYLFGGSDSMEHVHELFTVDSFAWLDQHTRPARGAEAPADWRLSLLLLREVHAGLGIVGWEHRGVWETLRSEAGRGLGTRTDPDVRRAAQGIAAYWRLSPSEMYEALPSTCVQDVREQGRALREAAERWRTAYFESGSATTGPRTAAAYFTVFHWNRARLSHARQSLLTDALADGRH</sequence>
<dbReference type="RefSeq" id="WP_280842730.1">
    <property type="nucleotide sequence ID" value="NZ_JANCPR020000003.1"/>
</dbReference>
<dbReference type="EMBL" id="JANCPR020000003">
    <property type="protein sequence ID" value="MDJ1130943.1"/>
    <property type="molecule type" value="Genomic_DNA"/>
</dbReference>
<feature type="domain" description="Thiopeptide-type bacteriocin biosynthesis" evidence="1">
    <location>
        <begin position="54"/>
        <end position="290"/>
    </location>
</feature>
<protein>
    <submittedName>
        <fullName evidence="2">Thiopeptide-type bacteriocin biosynthesis protein</fullName>
    </submittedName>
</protein>
<gene>
    <name evidence="2" type="ORF">NMN56_003050</name>
</gene>
<evidence type="ECO:0000259" key="1">
    <source>
        <dbReference type="Pfam" id="PF14028"/>
    </source>
</evidence>
<evidence type="ECO:0000313" key="2">
    <source>
        <dbReference type="EMBL" id="MDJ1130943.1"/>
    </source>
</evidence>
<evidence type="ECO:0000313" key="3">
    <source>
        <dbReference type="Proteomes" id="UP001214441"/>
    </source>
</evidence>
<dbReference type="Pfam" id="PF14028">
    <property type="entry name" value="Lant_dehydr_C"/>
    <property type="match status" value="1"/>
</dbReference>
<reference evidence="2 3" key="1">
    <citation type="submission" date="2023-05" db="EMBL/GenBank/DDBJ databases">
        <title>Streptantibioticus silvisoli sp. nov., acidotolerant actinomycetes 1 from pine litter.</title>
        <authorList>
            <person name="Swiecimska M."/>
            <person name="Golinska P."/>
            <person name="Sangal V."/>
            <person name="Wachnowicz B."/>
            <person name="Goodfellow M."/>
        </authorList>
    </citation>
    <scope>NUCLEOTIDE SEQUENCE [LARGE SCALE GENOMIC DNA]</scope>
    <source>
        <strain evidence="2 3">DSM 42109</strain>
    </source>
</reference>